<dbReference type="Gene3D" id="3.50.50.60">
    <property type="entry name" value="FAD/NAD(P)-binding domain"/>
    <property type="match status" value="1"/>
</dbReference>
<organism evidence="2 3">
    <name type="scientific">Geodermatophilus ruber</name>
    <dbReference type="NCBI Taxonomy" id="504800"/>
    <lineage>
        <taxon>Bacteria</taxon>
        <taxon>Bacillati</taxon>
        <taxon>Actinomycetota</taxon>
        <taxon>Actinomycetes</taxon>
        <taxon>Geodermatophilales</taxon>
        <taxon>Geodermatophilaceae</taxon>
        <taxon>Geodermatophilus</taxon>
    </lineage>
</organism>
<evidence type="ECO:0000313" key="2">
    <source>
        <dbReference type="EMBL" id="SFK57756.1"/>
    </source>
</evidence>
<dbReference type="InParanoid" id="A0A1I4AQ22"/>
<gene>
    <name evidence="2" type="ORF">SAMN04488085_102313</name>
</gene>
<dbReference type="Pfam" id="PF13738">
    <property type="entry name" value="Pyr_redox_3"/>
    <property type="match status" value="1"/>
</dbReference>
<dbReference type="GO" id="GO:0050660">
    <property type="term" value="F:flavin adenine dinucleotide binding"/>
    <property type="evidence" value="ECO:0007669"/>
    <property type="project" value="TreeGrafter"/>
</dbReference>
<dbReference type="PRINTS" id="PR00411">
    <property type="entry name" value="PNDRDTASEI"/>
</dbReference>
<dbReference type="SUPFAM" id="SSF51905">
    <property type="entry name" value="FAD/NAD(P)-binding domain"/>
    <property type="match status" value="2"/>
</dbReference>
<keyword evidence="1" id="KW-0560">Oxidoreductase</keyword>
<proteinExistence type="predicted"/>
<accession>A0A1I4AQ22</accession>
<dbReference type="STRING" id="504800.SAMN04488085_102313"/>
<dbReference type="InterPro" id="IPR036188">
    <property type="entry name" value="FAD/NAD-bd_sf"/>
</dbReference>
<name>A0A1I4AQ22_9ACTN</name>
<dbReference type="PANTHER" id="PTHR43539">
    <property type="entry name" value="FLAVIN-BINDING MONOOXYGENASE-LIKE PROTEIN (AFU_ORTHOLOGUE AFUA_4G09220)"/>
    <property type="match status" value="1"/>
</dbReference>
<dbReference type="OrthoDB" id="9808049at2"/>
<keyword evidence="3" id="KW-1185">Reference proteome</keyword>
<dbReference type="InterPro" id="IPR050982">
    <property type="entry name" value="Auxin_biosynth/cation_transpt"/>
</dbReference>
<dbReference type="Proteomes" id="UP000199152">
    <property type="component" value="Unassembled WGS sequence"/>
</dbReference>
<protein>
    <submittedName>
        <fullName evidence="2">Putative flavoprotein involved in K+ transport</fullName>
    </submittedName>
</protein>
<reference evidence="2 3" key="1">
    <citation type="submission" date="2016-10" db="EMBL/GenBank/DDBJ databases">
        <authorList>
            <person name="de Groot N.N."/>
        </authorList>
    </citation>
    <scope>NUCLEOTIDE SEQUENCE [LARGE SCALE GENOMIC DNA]</scope>
    <source>
        <strain evidence="2 3">DSM 45317</strain>
    </source>
</reference>
<dbReference type="AlphaFoldDB" id="A0A1I4AQ22"/>
<dbReference type="EMBL" id="FOSW01000002">
    <property type="protein sequence ID" value="SFK57756.1"/>
    <property type="molecule type" value="Genomic_DNA"/>
</dbReference>
<sequence>MITLVERRTEPLDVLVIGAGQAGLALGRELQRRGVGFGLVDAGTRIGDVWRSRWDSLRLFTAAEYDGLPDLPFPATAGTHPGKDAVAAYLELYAETFGLPVALGTRVTRLAPADRGFVAETGDGAIAARRVVVATGAFGAPHVPGWAPELAPEVVQLHSTGYRRPADLPDGPVLVVGAGNSGVQIAEELAGSGRPVTLAVGTRPRAVPQRLLGRDLFWWLTRSGLMRVTADSRPGRRLRDRELVIGTSWPALRARGIELRPRAVSASGTTVGFADGGSLDAAGVVWATGFRPDWRWLDVPDAVADGRVRHTRGVSPVPGLYFLGLPWQHTRGSALLGFVAEDAAHLAGLLGAGTREPVAG</sequence>
<evidence type="ECO:0000256" key="1">
    <source>
        <dbReference type="ARBA" id="ARBA00023002"/>
    </source>
</evidence>
<dbReference type="GO" id="GO:0004497">
    <property type="term" value="F:monooxygenase activity"/>
    <property type="evidence" value="ECO:0007669"/>
    <property type="project" value="TreeGrafter"/>
</dbReference>
<dbReference type="PRINTS" id="PR00368">
    <property type="entry name" value="FADPNR"/>
</dbReference>
<evidence type="ECO:0000313" key="3">
    <source>
        <dbReference type="Proteomes" id="UP000199152"/>
    </source>
</evidence>
<dbReference type="PANTHER" id="PTHR43539:SF78">
    <property type="entry name" value="FLAVIN-CONTAINING MONOOXYGENASE"/>
    <property type="match status" value="1"/>
</dbReference>